<reference evidence="4 5" key="1">
    <citation type="journal article" date="2014" name="Science">
        <title>Plant genetics. Early allopolyploid evolution in the post-Neolithic Brassica napus oilseed genome.</title>
        <authorList>
            <person name="Chalhoub B."/>
            <person name="Denoeud F."/>
            <person name="Liu S."/>
            <person name="Parkin I.A."/>
            <person name="Tang H."/>
            <person name="Wang X."/>
            <person name="Chiquet J."/>
            <person name="Belcram H."/>
            <person name="Tong C."/>
            <person name="Samans B."/>
            <person name="Correa M."/>
            <person name="Da Silva C."/>
            <person name="Just J."/>
            <person name="Falentin C."/>
            <person name="Koh C.S."/>
            <person name="Le Clainche I."/>
            <person name="Bernard M."/>
            <person name="Bento P."/>
            <person name="Noel B."/>
            <person name="Labadie K."/>
            <person name="Alberti A."/>
            <person name="Charles M."/>
            <person name="Arnaud D."/>
            <person name="Guo H."/>
            <person name="Daviaud C."/>
            <person name="Alamery S."/>
            <person name="Jabbari K."/>
            <person name="Zhao M."/>
            <person name="Edger P.P."/>
            <person name="Chelaifa H."/>
            <person name="Tack D."/>
            <person name="Lassalle G."/>
            <person name="Mestiri I."/>
            <person name="Schnel N."/>
            <person name="Le Paslier M.C."/>
            <person name="Fan G."/>
            <person name="Renault V."/>
            <person name="Bayer P.E."/>
            <person name="Golicz A.A."/>
            <person name="Manoli S."/>
            <person name="Lee T.H."/>
            <person name="Thi V.H."/>
            <person name="Chalabi S."/>
            <person name="Hu Q."/>
            <person name="Fan C."/>
            <person name="Tollenaere R."/>
            <person name="Lu Y."/>
            <person name="Battail C."/>
            <person name="Shen J."/>
            <person name="Sidebottom C.H."/>
            <person name="Wang X."/>
            <person name="Canaguier A."/>
            <person name="Chauveau A."/>
            <person name="Berard A."/>
            <person name="Deniot G."/>
            <person name="Guan M."/>
            <person name="Liu Z."/>
            <person name="Sun F."/>
            <person name="Lim Y.P."/>
            <person name="Lyons E."/>
            <person name="Town C.D."/>
            <person name="Bancroft I."/>
            <person name="Wang X."/>
            <person name="Meng J."/>
            <person name="Ma J."/>
            <person name="Pires J.C."/>
            <person name="King G.J."/>
            <person name="Brunel D."/>
            <person name="Delourme R."/>
            <person name="Renard M."/>
            <person name="Aury J.M."/>
            <person name="Adams K.L."/>
            <person name="Batley J."/>
            <person name="Snowdon R.J."/>
            <person name="Tost J."/>
            <person name="Edwards D."/>
            <person name="Zhou Y."/>
            <person name="Hua W."/>
            <person name="Sharpe A.G."/>
            <person name="Paterson A.H."/>
            <person name="Guan C."/>
            <person name="Wincker P."/>
        </authorList>
    </citation>
    <scope>NUCLEOTIDE SEQUENCE [LARGE SCALE GENOMIC DNA]</scope>
    <source>
        <strain evidence="5">cv. Darmor-bzh</strain>
    </source>
</reference>
<accession>A0A078IMC4</accession>
<reference evidence="4" key="2">
    <citation type="submission" date="2014-06" db="EMBL/GenBank/DDBJ databases">
        <authorList>
            <person name="Genoscope - CEA"/>
        </authorList>
    </citation>
    <scope>NUCLEOTIDE SEQUENCE</scope>
</reference>
<protein>
    <submittedName>
        <fullName evidence="3">(rape) hypothetical protein</fullName>
    </submittedName>
    <submittedName>
        <fullName evidence="4">BnaC02g44610D protein</fullName>
    </submittedName>
</protein>
<reference evidence="3" key="3">
    <citation type="submission" date="2021-01" db="EMBL/GenBank/DDBJ databases">
        <authorList>
            <consortium name="Genoscope - CEA"/>
            <person name="William W."/>
        </authorList>
    </citation>
    <scope>NUCLEOTIDE SEQUENCE</scope>
</reference>
<feature type="chain" id="PRO_5040665851" evidence="2">
    <location>
        <begin position="25"/>
        <end position="143"/>
    </location>
</feature>
<evidence type="ECO:0000256" key="2">
    <source>
        <dbReference type="SAM" id="SignalP"/>
    </source>
</evidence>
<keyword evidence="5" id="KW-1185">Reference proteome</keyword>
<dbReference type="Proteomes" id="UP001295469">
    <property type="component" value="Chromosome C02"/>
</dbReference>
<name>A0A078IMC4_BRANA</name>
<sequence>MKRVTASSPLVCSLLCFFPVSSFGRNFRASPSCSHGQPDVLRQVDLVFLRSLCCILCVVWAVLEPVVPLMLDRNSSLRVNSVATGEPLSLRRDGSVLFVEVLLQRSSGGVCQALLLIPAQSHFGEFLTELSLAILLLHLVYIR</sequence>
<dbReference type="EMBL" id="LK033070">
    <property type="protein sequence ID" value="CDY52240.1"/>
    <property type="molecule type" value="Genomic_DNA"/>
</dbReference>
<feature type="signal peptide" evidence="2">
    <location>
        <begin position="1"/>
        <end position="24"/>
    </location>
</feature>
<evidence type="ECO:0000313" key="4">
    <source>
        <dbReference type="EMBL" id="CDY52240.1"/>
    </source>
</evidence>
<proteinExistence type="predicted"/>
<dbReference type="EMBL" id="HG994366">
    <property type="protein sequence ID" value="CAF1896015.1"/>
    <property type="molecule type" value="Genomic_DNA"/>
</dbReference>
<organism evidence="4 5">
    <name type="scientific">Brassica napus</name>
    <name type="common">Rape</name>
    <dbReference type="NCBI Taxonomy" id="3708"/>
    <lineage>
        <taxon>Eukaryota</taxon>
        <taxon>Viridiplantae</taxon>
        <taxon>Streptophyta</taxon>
        <taxon>Embryophyta</taxon>
        <taxon>Tracheophyta</taxon>
        <taxon>Spermatophyta</taxon>
        <taxon>Magnoliopsida</taxon>
        <taxon>eudicotyledons</taxon>
        <taxon>Gunneridae</taxon>
        <taxon>Pentapetalae</taxon>
        <taxon>rosids</taxon>
        <taxon>malvids</taxon>
        <taxon>Brassicales</taxon>
        <taxon>Brassicaceae</taxon>
        <taxon>Brassiceae</taxon>
        <taxon>Brassica</taxon>
    </lineage>
</organism>
<evidence type="ECO:0000313" key="5">
    <source>
        <dbReference type="Proteomes" id="UP000028999"/>
    </source>
</evidence>
<evidence type="ECO:0000313" key="3">
    <source>
        <dbReference type="EMBL" id="CAF1896015.1"/>
    </source>
</evidence>
<dbReference type="Proteomes" id="UP000028999">
    <property type="component" value="Unassembled WGS sequence"/>
</dbReference>
<keyword evidence="1" id="KW-0812">Transmembrane</keyword>
<dbReference type="AlphaFoldDB" id="A0A078IMC4"/>
<keyword evidence="1" id="KW-0472">Membrane</keyword>
<dbReference type="Gramene" id="CDY52240">
    <property type="protein sequence ID" value="CDY52240"/>
    <property type="gene ID" value="GSBRNA2T00005210001"/>
</dbReference>
<feature type="transmembrane region" description="Helical" evidence="1">
    <location>
        <begin position="46"/>
        <end position="71"/>
    </location>
</feature>
<dbReference type="PaxDb" id="3708-A0A078IMC4"/>
<evidence type="ECO:0000256" key="1">
    <source>
        <dbReference type="SAM" id="Phobius"/>
    </source>
</evidence>
<keyword evidence="2" id="KW-0732">Signal</keyword>
<keyword evidence="1" id="KW-1133">Transmembrane helix</keyword>
<feature type="transmembrane region" description="Helical" evidence="1">
    <location>
        <begin position="123"/>
        <end position="142"/>
    </location>
</feature>
<gene>
    <name evidence="4" type="primary">BnaC02g44610D</name>
    <name evidence="3" type="ORF">DARMORV10_C02P17180.1</name>
    <name evidence="4" type="ORF">GSBRNA2T00005210001</name>
</gene>